<evidence type="ECO:0000313" key="6">
    <source>
        <dbReference type="Proteomes" id="UP000569732"/>
    </source>
</evidence>
<comment type="cofactor">
    <cofactor evidence="1">
        <name>Mg(2+)</name>
        <dbReference type="ChEBI" id="CHEBI:18420"/>
    </cofactor>
</comment>
<evidence type="ECO:0000313" key="5">
    <source>
        <dbReference type="EMBL" id="NYZ66084.1"/>
    </source>
</evidence>
<sequence length="183" mass="20773">MKTKPTILDQKIVAESRLFRIEQMALRFSNGAERVYERLAPRGTGHQAVMVIPLVNDNEVVLVQEYAAGTNQYEWSLPKGLVEPGEDLLAGANRELQEEAGLAARQLKELTEFSLSPNYMSHKMKVVLAQDLYPSRLPGDEPELLDTCRLPLEQLYEWTTRTDFTEARAIAALFYLKEFLAKS</sequence>
<dbReference type="RefSeq" id="WP_180568116.1">
    <property type="nucleotide sequence ID" value="NZ_JACCKB010000010.1"/>
</dbReference>
<dbReference type="FunFam" id="3.90.79.10:FF:000006">
    <property type="entry name" value="ADP compounds hydrolase NudE"/>
    <property type="match status" value="1"/>
</dbReference>
<dbReference type="PROSITE" id="PS51462">
    <property type="entry name" value="NUDIX"/>
    <property type="match status" value="1"/>
</dbReference>
<dbReference type="InterPro" id="IPR015797">
    <property type="entry name" value="NUDIX_hydrolase-like_dom_sf"/>
</dbReference>
<organism evidence="5 6">
    <name type="scientific">Spartinivicinus marinus</name>
    <dbReference type="NCBI Taxonomy" id="2994442"/>
    <lineage>
        <taxon>Bacteria</taxon>
        <taxon>Pseudomonadati</taxon>
        <taxon>Pseudomonadota</taxon>
        <taxon>Gammaproteobacteria</taxon>
        <taxon>Oceanospirillales</taxon>
        <taxon>Zooshikellaceae</taxon>
        <taxon>Spartinivicinus</taxon>
    </lineage>
</organism>
<dbReference type="NCBIfam" id="NF008736">
    <property type="entry name" value="PRK11762.1"/>
    <property type="match status" value="1"/>
</dbReference>
<evidence type="ECO:0000259" key="4">
    <source>
        <dbReference type="PROSITE" id="PS51462"/>
    </source>
</evidence>
<dbReference type="Gene3D" id="3.90.79.10">
    <property type="entry name" value="Nucleoside Triphosphate Pyrophosphohydrolase"/>
    <property type="match status" value="1"/>
</dbReference>
<dbReference type="SUPFAM" id="SSF55811">
    <property type="entry name" value="Nudix"/>
    <property type="match status" value="1"/>
</dbReference>
<name>A0A853I7M9_9GAMM</name>
<reference evidence="5 6" key="1">
    <citation type="submission" date="2020-07" db="EMBL/GenBank/DDBJ databases">
        <title>Endozoicomonas sp. nov., isolated from sediment.</title>
        <authorList>
            <person name="Gu T."/>
        </authorList>
    </citation>
    <scope>NUCLEOTIDE SEQUENCE [LARGE SCALE GENOMIC DNA]</scope>
    <source>
        <strain evidence="5 6">SM1973</strain>
    </source>
</reference>
<dbReference type="AlphaFoldDB" id="A0A853I7M9"/>
<proteinExistence type="inferred from homology"/>
<evidence type="ECO:0000256" key="3">
    <source>
        <dbReference type="RuleBase" id="RU003476"/>
    </source>
</evidence>
<protein>
    <submittedName>
        <fullName evidence="5">ADP compounds hydrolase NudE</fullName>
    </submittedName>
</protein>
<dbReference type="InterPro" id="IPR051325">
    <property type="entry name" value="Nudix_hydrolase_domain"/>
</dbReference>
<evidence type="ECO:0000256" key="2">
    <source>
        <dbReference type="ARBA" id="ARBA00022801"/>
    </source>
</evidence>
<comment type="similarity">
    <text evidence="3">Belongs to the Nudix hydrolase family.</text>
</comment>
<keyword evidence="2 3" id="KW-0378">Hydrolase</keyword>
<dbReference type="InterPro" id="IPR020084">
    <property type="entry name" value="NUDIX_hydrolase_CS"/>
</dbReference>
<evidence type="ECO:0000256" key="1">
    <source>
        <dbReference type="ARBA" id="ARBA00001946"/>
    </source>
</evidence>
<dbReference type="Pfam" id="PF00293">
    <property type="entry name" value="NUDIX"/>
    <property type="match status" value="1"/>
</dbReference>
<comment type="caution">
    <text evidence="5">The sequence shown here is derived from an EMBL/GenBank/DDBJ whole genome shotgun (WGS) entry which is preliminary data.</text>
</comment>
<dbReference type="Proteomes" id="UP000569732">
    <property type="component" value="Unassembled WGS sequence"/>
</dbReference>
<dbReference type="PROSITE" id="PS00893">
    <property type="entry name" value="NUDIX_BOX"/>
    <property type="match status" value="1"/>
</dbReference>
<dbReference type="GO" id="GO:0004081">
    <property type="term" value="F:bis(5'-nucleosyl)-tetraphosphatase (asymmetrical) activity"/>
    <property type="evidence" value="ECO:0007669"/>
    <property type="project" value="TreeGrafter"/>
</dbReference>
<dbReference type="InterPro" id="IPR020476">
    <property type="entry name" value="Nudix_hydrolase"/>
</dbReference>
<gene>
    <name evidence="5" type="primary">nudE</name>
    <name evidence="5" type="ORF">H0A36_08665</name>
</gene>
<keyword evidence="6" id="KW-1185">Reference proteome</keyword>
<dbReference type="GO" id="GO:0006167">
    <property type="term" value="P:AMP biosynthetic process"/>
    <property type="evidence" value="ECO:0007669"/>
    <property type="project" value="TreeGrafter"/>
</dbReference>
<dbReference type="EMBL" id="JACCKB010000010">
    <property type="protein sequence ID" value="NYZ66084.1"/>
    <property type="molecule type" value="Genomic_DNA"/>
</dbReference>
<dbReference type="GO" id="GO:0006754">
    <property type="term" value="P:ATP biosynthetic process"/>
    <property type="evidence" value="ECO:0007669"/>
    <property type="project" value="TreeGrafter"/>
</dbReference>
<dbReference type="PANTHER" id="PTHR21340">
    <property type="entry name" value="DIADENOSINE 5,5-P1,P4-TETRAPHOSPHATE PYROPHOSPHOHYDROLASE MUTT"/>
    <property type="match status" value="1"/>
</dbReference>
<accession>A0A853I7M9</accession>
<dbReference type="PRINTS" id="PR00502">
    <property type="entry name" value="NUDIXFAMILY"/>
</dbReference>
<dbReference type="InterPro" id="IPR000086">
    <property type="entry name" value="NUDIX_hydrolase_dom"/>
</dbReference>
<feature type="domain" description="Nudix hydrolase" evidence="4">
    <location>
        <begin position="44"/>
        <end position="172"/>
    </location>
</feature>
<dbReference type="PANTHER" id="PTHR21340:SF0">
    <property type="entry name" value="BIS(5'-NUCLEOSYL)-TETRAPHOSPHATASE [ASYMMETRICAL]"/>
    <property type="match status" value="1"/>
</dbReference>